<dbReference type="EMBL" id="CP000926">
    <property type="protein sequence ID" value="ABZ00059.1"/>
    <property type="molecule type" value="Genomic_DNA"/>
</dbReference>
<dbReference type="AlphaFoldDB" id="B0KSX2"/>
<dbReference type="eggNOG" id="ENOG5031DEW">
    <property type="taxonomic scope" value="Bacteria"/>
</dbReference>
<organism evidence="1 2">
    <name type="scientific">Pseudomonas putida (strain GB-1)</name>
    <dbReference type="NCBI Taxonomy" id="76869"/>
    <lineage>
        <taxon>Bacteria</taxon>
        <taxon>Pseudomonadati</taxon>
        <taxon>Pseudomonadota</taxon>
        <taxon>Gammaproteobacteria</taxon>
        <taxon>Pseudomonadales</taxon>
        <taxon>Pseudomonadaceae</taxon>
        <taxon>Pseudomonas</taxon>
    </lineage>
</organism>
<protein>
    <submittedName>
        <fullName evidence="1">Uncharacterized protein</fullName>
    </submittedName>
</protein>
<proteinExistence type="predicted"/>
<dbReference type="Proteomes" id="UP000002157">
    <property type="component" value="Chromosome"/>
</dbReference>
<dbReference type="RefSeq" id="WP_012273739.1">
    <property type="nucleotide sequence ID" value="NC_010322.1"/>
</dbReference>
<reference evidence="1 2" key="1">
    <citation type="submission" date="2008-01" db="EMBL/GenBank/DDBJ databases">
        <title>Complete sequence of Pseudomonas putida GB-1.</title>
        <authorList>
            <consortium name="US DOE Joint Genome Institute"/>
            <person name="Copeland A."/>
            <person name="Lucas S."/>
            <person name="Lapidus A."/>
            <person name="Barry K."/>
            <person name="Glavina del Rio T."/>
            <person name="Dalin E."/>
            <person name="Tice H."/>
            <person name="Pitluck S."/>
            <person name="Bruce D."/>
            <person name="Goodwin L."/>
            <person name="Chertkov O."/>
            <person name="Brettin T."/>
            <person name="Detter J.C."/>
            <person name="Han C."/>
            <person name="Kuske C.R."/>
            <person name="Schmutz J."/>
            <person name="Larimer F."/>
            <person name="Land M."/>
            <person name="Hauser L."/>
            <person name="Kyrpides N."/>
            <person name="Kim E."/>
            <person name="McCarthy J.K."/>
            <person name="Richardson P."/>
        </authorList>
    </citation>
    <scope>NUCLEOTIDE SEQUENCE [LARGE SCALE GENOMIC DNA]</scope>
    <source>
        <strain evidence="1 2">GB-1</strain>
    </source>
</reference>
<dbReference type="KEGG" id="ppg:PputGB1_4170"/>
<name>B0KSX2_PSEPG</name>
<gene>
    <name evidence="1" type="ordered locus">PputGB1_4170</name>
</gene>
<accession>B0KSX2</accession>
<evidence type="ECO:0000313" key="2">
    <source>
        <dbReference type="Proteomes" id="UP000002157"/>
    </source>
</evidence>
<sequence>MSPEIENELHHRYPKVLGYIGPEGEYRTKLWGGFQHGDGWHDLIDTLCACIQQRIESTGESVQVSQVKEKFGSLRFYVVGGDEQIKGMIDLAESHSEKICEECGRPGKQKNVKGWIITRCDDHTPK</sequence>
<evidence type="ECO:0000313" key="1">
    <source>
        <dbReference type="EMBL" id="ABZ00059.1"/>
    </source>
</evidence>
<dbReference type="HOGENOM" id="CLU_128727_0_0_6"/>